<protein>
    <submittedName>
        <fullName evidence="1">Uncharacterized protein</fullName>
    </submittedName>
</protein>
<organism evidence="1">
    <name type="scientific">marine sediment metagenome</name>
    <dbReference type="NCBI Taxonomy" id="412755"/>
    <lineage>
        <taxon>unclassified sequences</taxon>
        <taxon>metagenomes</taxon>
        <taxon>ecological metagenomes</taxon>
    </lineage>
</organism>
<dbReference type="AlphaFoldDB" id="X1B1U8"/>
<feature type="non-terminal residue" evidence="1">
    <location>
        <position position="48"/>
    </location>
</feature>
<name>X1B1U8_9ZZZZ</name>
<dbReference type="EMBL" id="BART01014513">
    <property type="protein sequence ID" value="GAG88910.1"/>
    <property type="molecule type" value="Genomic_DNA"/>
</dbReference>
<comment type="caution">
    <text evidence="1">The sequence shown here is derived from an EMBL/GenBank/DDBJ whole genome shotgun (WGS) entry which is preliminary data.</text>
</comment>
<sequence>MFLMMLAPEIEPIYSLSYISTLITSILLIEFPDPNYSEISIQNFTIRT</sequence>
<reference evidence="1" key="1">
    <citation type="journal article" date="2014" name="Front. Microbiol.">
        <title>High frequency of phylogenetically diverse reductive dehalogenase-homologous genes in deep subseafloor sedimentary metagenomes.</title>
        <authorList>
            <person name="Kawai M."/>
            <person name="Futagami T."/>
            <person name="Toyoda A."/>
            <person name="Takaki Y."/>
            <person name="Nishi S."/>
            <person name="Hori S."/>
            <person name="Arai W."/>
            <person name="Tsubouchi T."/>
            <person name="Morono Y."/>
            <person name="Uchiyama I."/>
            <person name="Ito T."/>
            <person name="Fujiyama A."/>
            <person name="Inagaki F."/>
            <person name="Takami H."/>
        </authorList>
    </citation>
    <scope>NUCLEOTIDE SEQUENCE</scope>
    <source>
        <strain evidence="1">Expedition CK06-06</strain>
    </source>
</reference>
<gene>
    <name evidence="1" type="ORF">S01H4_28890</name>
</gene>
<accession>X1B1U8</accession>
<evidence type="ECO:0000313" key="1">
    <source>
        <dbReference type="EMBL" id="GAG88910.1"/>
    </source>
</evidence>
<proteinExistence type="predicted"/>